<sequence length="105" mass="11500">MPPTPSITTTSISISTSTSIISLTTQPPHLHLHQAHLNRRFNLLQIRSYFFLHLDSTSKAEPPLFRQRSNPLLQAAQTSATIIFPPSPPSPPPSPPLSPPSESKT</sequence>
<feature type="region of interest" description="Disordered" evidence="1">
    <location>
        <begin position="78"/>
        <end position="105"/>
    </location>
</feature>
<evidence type="ECO:0000256" key="1">
    <source>
        <dbReference type="SAM" id="MobiDB-lite"/>
    </source>
</evidence>
<gene>
    <name evidence="2" type="ORF">DCAR_028621</name>
</gene>
<evidence type="ECO:0000313" key="2">
    <source>
        <dbReference type="EMBL" id="KZM83957.1"/>
    </source>
</evidence>
<proteinExistence type="predicted"/>
<dbReference type="EMBL" id="LNRQ01000008">
    <property type="protein sequence ID" value="KZM83957.1"/>
    <property type="molecule type" value="Genomic_DNA"/>
</dbReference>
<name>A0A175YKR6_DAUCS</name>
<dbReference type="AlphaFoldDB" id="A0A175YKR6"/>
<dbReference type="Gramene" id="KZM83957">
    <property type="protein sequence ID" value="KZM83957"/>
    <property type="gene ID" value="DCAR_028621"/>
</dbReference>
<organism evidence="2">
    <name type="scientific">Daucus carota subsp. sativus</name>
    <name type="common">Carrot</name>
    <dbReference type="NCBI Taxonomy" id="79200"/>
    <lineage>
        <taxon>Eukaryota</taxon>
        <taxon>Viridiplantae</taxon>
        <taxon>Streptophyta</taxon>
        <taxon>Embryophyta</taxon>
        <taxon>Tracheophyta</taxon>
        <taxon>Spermatophyta</taxon>
        <taxon>Magnoliopsida</taxon>
        <taxon>eudicotyledons</taxon>
        <taxon>Gunneridae</taxon>
        <taxon>Pentapetalae</taxon>
        <taxon>asterids</taxon>
        <taxon>campanulids</taxon>
        <taxon>Apiales</taxon>
        <taxon>Apiaceae</taxon>
        <taxon>Apioideae</taxon>
        <taxon>Scandiceae</taxon>
        <taxon>Daucinae</taxon>
        <taxon>Daucus</taxon>
        <taxon>Daucus sect. Daucus</taxon>
    </lineage>
</organism>
<protein>
    <submittedName>
        <fullName evidence="2">Uncharacterized protein</fullName>
    </submittedName>
</protein>
<accession>A0A175YKR6</accession>
<comment type="caution">
    <text evidence="2">The sequence shown here is derived from an EMBL/GenBank/DDBJ whole genome shotgun (WGS) entry which is preliminary data.</text>
</comment>
<reference evidence="2" key="1">
    <citation type="journal article" date="2016" name="Nat. Genet.">
        <title>A high-quality carrot genome assembly provides new insights into carotenoid accumulation and asterid genome evolution.</title>
        <authorList>
            <person name="Iorizzo M."/>
            <person name="Ellison S."/>
            <person name="Senalik D."/>
            <person name="Zeng P."/>
            <person name="Satapoomin P."/>
            <person name="Huang J."/>
            <person name="Bowman M."/>
            <person name="Iovene M."/>
            <person name="Sanseverino W."/>
            <person name="Cavagnaro P."/>
            <person name="Yildiz M."/>
            <person name="Macko-Podgorni A."/>
            <person name="Moranska E."/>
            <person name="Grzebelus E."/>
            <person name="Grzebelus D."/>
            <person name="Ashrafi H."/>
            <person name="Zheng Z."/>
            <person name="Cheng S."/>
            <person name="Spooner D."/>
            <person name="Van Deynze A."/>
            <person name="Simon P."/>
        </authorList>
    </citation>
    <scope>NUCLEOTIDE SEQUENCE [LARGE SCALE GENOMIC DNA]</scope>
    <source>
        <tissue evidence="2">Leaf</tissue>
    </source>
</reference>
<feature type="compositionally biased region" description="Pro residues" evidence="1">
    <location>
        <begin position="85"/>
        <end position="99"/>
    </location>
</feature>